<evidence type="ECO:0000256" key="2">
    <source>
        <dbReference type="ARBA" id="ARBA00010093"/>
    </source>
</evidence>
<dbReference type="InterPro" id="IPR037277">
    <property type="entry name" value="Granulin_sf"/>
</dbReference>
<dbReference type="Proteomes" id="UP001626550">
    <property type="component" value="Unassembled WGS sequence"/>
</dbReference>
<keyword evidence="4" id="KW-1015">Disulfide bond</keyword>
<evidence type="ECO:0000313" key="7">
    <source>
        <dbReference type="Proteomes" id="UP001626550"/>
    </source>
</evidence>
<protein>
    <recommendedName>
        <fullName evidence="5">Granulins domain-containing protein</fullName>
    </recommendedName>
</protein>
<comment type="subcellular location">
    <subcellularLocation>
        <location evidence="1">Secreted</location>
    </subcellularLocation>
</comment>
<dbReference type="InterPro" id="IPR000118">
    <property type="entry name" value="Granulin"/>
</dbReference>
<dbReference type="Gene3D" id="2.10.25.160">
    <property type="entry name" value="Granulin"/>
    <property type="match status" value="2"/>
</dbReference>
<evidence type="ECO:0000259" key="5">
    <source>
        <dbReference type="SMART" id="SM00277"/>
    </source>
</evidence>
<evidence type="ECO:0000313" key="6">
    <source>
        <dbReference type="EMBL" id="KAL3321109.1"/>
    </source>
</evidence>
<dbReference type="EMBL" id="JBJKFK010000011">
    <property type="protein sequence ID" value="KAL3321109.1"/>
    <property type="molecule type" value="Genomic_DNA"/>
</dbReference>
<evidence type="ECO:0000256" key="1">
    <source>
        <dbReference type="ARBA" id="ARBA00004613"/>
    </source>
</evidence>
<dbReference type="SMART" id="SM00277">
    <property type="entry name" value="GRAN"/>
    <property type="match status" value="2"/>
</dbReference>
<feature type="domain" description="Granulins" evidence="5">
    <location>
        <begin position="22"/>
        <end position="74"/>
    </location>
</feature>
<comment type="similarity">
    <text evidence="2">Belongs to the granulin family.</text>
</comment>
<proteinExistence type="inferred from homology"/>
<keyword evidence="7" id="KW-1185">Reference proteome</keyword>
<feature type="domain" description="Granulins" evidence="5">
    <location>
        <begin position="111"/>
        <end position="165"/>
    </location>
</feature>
<dbReference type="Pfam" id="PF00396">
    <property type="entry name" value="Granulin"/>
    <property type="match status" value="2"/>
</dbReference>
<evidence type="ECO:0000256" key="4">
    <source>
        <dbReference type="ARBA" id="ARBA00023157"/>
    </source>
</evidence>
<dbReference type="AlphaFoldDB" id="A0ABD2QNP0"/>
<accession>A0ABD2QNP0</accession>
<dbReference type="PANTHER" id="PTHR12274">
    <property type="entry name" value="GRANULIN"/>
    <property type="match status" value="1"/>
</dbReference>
<evidence type="ECO:0000256" key="3">
    <source>
        <dbReference type="ARBA" id="ARBA00022525"/>
    </source>
</evidence>
<reference evidence="6 7" key="1">
    <citation type="submission" date="2024-11" db="EMBL/GenBank/DDBJ databases">
        <title>Adaptive evolution of stress response genes in parasites aligns with host niche diversity.</title>
        <authorList>
            <person name="Hahn C."/>
            <person name="Resl P."/>
        </authorList>
    </citation>
    <scope>NUCLEOTIDE SEQUENCE [LARGE SCALE GENOMIC DNA]</scope>
    <source>
        <strain evidence="6">EGGRZ-B1_66</strain>
        <tissue evidence="6">Body</tissue>
    </source>
</reference>
<organism evidence="6 7">
    <name type="scientific">Cichlidogyrus casuarinus</name>
    <dbReference type="NCBI Taxonomy" id="1844966"/>
    <lineage>
        <taxon>Eukaryota</taxon>
        <taxon>Metazoa</taxon>
        <taxon>Spiralia</taxon>
        <taxon>Lophotrochozoa</taxon>
        <taxon>Platyhelminthes</taxon>
        <taxon>Monogenea</taxon>
        <taxon>Monopisthocotylea</taxon>
        <taxon>Dactylogyridea</taxon>
        <taxon>Ancyrocephalidae</taxon>
        <taxon>Cichlidogyrus</taxon>
    </lineage>
</organism>
<dbReference type="PANTHER" id="PTHR12274:SF3">
    <property type="entry name" value="PROGRANULIN"/>
    <property type="match status" value="1"/>
</dbReference>
<dbReference type="InterPro" id="IPR039036">
    <property type="entry name" value="Granulin_fam"/>
</dbReference>
<gene>
    <name evidence="6" type="ORF">Ciccas_000230</name>
</gene>
<comment type="caution">
    <text evidence="6">The sequence shown here is derived from an EMBL/GenBank/DDBJ whole genome shotgun (WGS) entry which is preliminary data.</text>
</comment>
<keyword evidence="3" id="KW-0964">Secreted</keyword>
<dbReference type="GO" id="GO:0005576">
    <property type="term" value="C:extracellular region"/>
    <property type="evidence" value="ECO:0007669"/>
    <property type="project" value="UniProtKB-SubCell"/>
</dbReference>
<sequence>MRCVHRNQTFAKAEKDFGTPWCPGHKIRCQPHYTCCTTDEKRTTCCPLPNGVCCRGAATCCPIGQTCSQDGMKCFTNGTNSFSEKILGLFNKETSSFISELAENPMERVTCEGGDSFCPSGSSCCQSKNKITGNACCPYKNAVCCSDGDSCCPENSQCDVESGVCKTGNAVRALMLLTRVSYTKELTTSDNELCDTCHQQGGICCSDKQECYKENFPAKCCAHGTGACPEGFECFENHCVNAFGISIPKLSKVMRYEDLLERSWTINSHDQGFEFPVRPNLKAFRDKRLS</sequence>
<name>A0ABD2QNP0_9PLAT</name>